<protein>
    <recommendedName>
        <fullName evidence="3">PorT family protein</fullName>
    </recommendedName>
</protein>
<name>A0A7K3WPB2_9FLAO</name>
<evidence type="ECO:0008006" key="3">
    <source>
        <dbReference type="Google" id="ProtNLM"/>
    </source>
</evidence>
<evidence type="ECO:0000313" key="2">
    <source>
        <dbReference type="Proteomes" id="UP000486602"/>
    </source>
</evidence>
<organism evidence="1 2">
    <name type="scientific">Cryomorpha ignava</name>
    <dbReference type="NCBI Taxonomy" id="101383"/>
    <lineage>
        <taxon>Bacteria</taxon>
        <taxon>Pseudomonadati</taxon>
        <taxon>Bacteroidota</taxon>
        <taxon>Flavobacteriia</taxon>
        <taxon>Flavobacteriales</taxon>
        <taxon>Cryomorphaceae</taxon>
        <taxon>Cryomorpha</taxon>
    </lineage>
</organism>
<evidence type="ECO:0000313" key="1">
    <source>
        <dbReference type="EMBL" id="NEN23490.1"/>
    </source>
</evidence>
<reference evidence="1 2" key="1">
    <citation type="submission" date="2020-02" db="EMBL/GenBank/DDBJ databases">
        <title>Out from the shadows clarifying the taxonomy of the family Cryomorphaceae and related taxa by utilizing the GTDB taxonomic framework.</title>
        <authorList>
            <person name="Bowman J.P."/>
        </authorList>
    </citation>
    <scope>NUCLEOTIDE SEQUENCE [LARGE SCALE GENOMIC DNA]</scope>
    <source>
        <strain evidence="1 2">QSSC 1-22</strain>
    </source>
</reference>
<proteinExistence type="predicted"/>
<dbReference type="AlphaFoldDB" id="A0A7K3WPB2"/>
<comment type="caution">
    <text evidence="1">The sequence shown here is derived from an EMBL/GenBank/DDBJ whole genome shotgun (WGS) entry which is preliminary data.</text>
</comment>
<sequence length="252" mass="28977">MKEKLYIFIFLILTPFLVYSQTEEQTIFDEATIVYKNSIYGGAILHTNGWGAHITFGNSKTVFKSRIFQFEMVGMKHAKEIRSFNPYSEHTRSYVFGKLNYFFIFRPSIGNRVVSFDKIRKSGVSVGYNWRVGPSLGFTRPVYLEIGVPGTFAYQDVIVEKYDPSIHKYDDIKGRAGGLRGFNELKLKPGIYGAFAFNFEYDANREGLKGIEVGATVDYYPISEVEIMAFAENRQLFVNFYVCLQFGKKFNK</sequence>
<dbReference type="Proteomes" id="UP000486602">
    <property type="component" value="Unassembled WGS sequence"/>
</dbReference>
<keyword evidence="2" id="KW-1185">Reference proteome</keyword>
<gene>
    <name evidence="1" type="ORF">G3O08_08245</name>
</gene>
<dbReference type="RefSeq" id="WP_163284775.1">
    <property type="nucleotide sequence ID" value="NZ_JAAGVY010000011.1"/>
</dbReference>
<accession>A0A7K3WPB2</accession>
<dbReference type="EMBL" id="JAAGVY010000011">
    <property type="protein sequence ID" value="NEN23490.1"/>
    <property type="molecule type" value="Genomic_DNA"/>
</dbReference>